<evidence type="ECO:0000313" key="8">
    <source>
        <dbReference type="Proteomes" id="UP000290637"/>
    </source>
</evidence>
<feature type="domain" description="Glucose-methanol-choline oxidoreductase N-terminal" evidence="5">
    <location>
        <begin position="235"/>
        <end position="350"/>
    </location>
</feature>
<reference evidence="7 8" key="1">
    <citation type="submission" date="2019-02" db="EMBL/GenBank/DDBJ databases">
        <title>Draft Genome Sequences of Six Type Strains of the Genus Massilia.</title>
        <authorList>
            <person name="Miess H."/>
            <person name="Frediansyhah A."/>
            <person name="Gross H."/>
        </authorList>
    </citation>
    <scope>NUCLEOTIDE SEQUENCE [LARGE SCALE GENOMIC DNA]</scope>
    <source>
        <strain evidence="7 8">DSM 17473</strain>
    </source>
</reference>
<evidence type="ECO:0000256" key="3">
    <source>
        <dbReference type="ARBA" id="ARBA00022827"/>
    </source>
</evidence>
<gene>
    <name evidence="7" type="ORF">EWM63_31355</name>
</gene>
<dbReference type="SUPFAM" id="SSF54373">
    <property type="entry name" value="FAD-linked reductases, C-terminal domain"/>
    <property type="match status" value="1"/>
</dbReference>
<feature type="domain" description="Glucose-methanol-choline oxidoreductase C-terminal" evidence="6">
    <location>
        <begin position="454"/>
        <end position="573"/>
    </location>
</feature>
<evidence type="ECO:0000313" key="7">
    <source>
        <dbReference type="EMBL" id="QBE66918.1"/>
    </source>
</evidence>
<dbReference type="Pfam" id="PF05199">
    <property type="entry name" value="GMC_oxred_C"/>
    <property type="match status" value="1"/>
</dbReference>
<comment type="similarity">
    <text evidence="1">Belongs to the GMC oxidoreductase family.</text>
</comment>
<sequence>MSTPARHKPVDAVIIGFGWTGSIMAKELTDAGLSVVVLERGPARDTSPDFAYPRIADELKHAIRGDLWHRLSRETFTVRHRVGDTAVPYRQYGSFVLGTGTGGAGAHWNGQQWRASPNDLRIRSLYEERYGRKFIPADMTIQDYGIGFDELEPHFDHFEKVAGVAGTAGNLHGTIQPGGNPFEGARSSDYPNRPLPPILSSQLFANAARELGYRPFPVPAANSTTAYTNPYGVRMGPCNLCGFCEGFGCFLYSKASPQTTILPVLKGRANLEVRHDAHVTRILLDADRERATGVRYVDAAGRETDQPASMVVVAAFQLNSVRLLLLSGIGTPYDPRTGKGTVGKNFAYQMVSTTSAFFGEEVAMNPFVGAGAAGQQAIDEFNADHFDHAGKGFVGGAMIFAGATGGRPIAQMPLPPDAPRWGSGWKSAVRRHYAHSSSVATMGSVMAYRDRYLDLDPTYRDAYGQPLLRITFDWHPNEYRMTAFTSARAAAIVRAMRPQRIAQHVLQPGDAYDVRYYQSSHTTGGAIIGTHPANSVLNRYSQCWDVPNVFVLGASSFPQNIGYNPTGLAVALAYFAAAKIRSAYLKAPGPLVSA</sequence>
<protein>
    <submittedName>
        <fullName evidence="7">GMC family oxidoreductase</fullName>
    </submittedName>
</protein>
<proteinExistence type="inferred from homology"/>
<dbReference type="PANTHER" id="PTHR46056">
    <property type="entry name" value="LONG-CHAIN-ALCOHOL OXIDASE"/>
    <property type="match status" value="1"/>
</dbReference>
<name>A0A4P6L7G0_9BURK</name>
<evidence type="ECO:0000256" key="1">
    <source>
        <dbReference type="ARBA" id="ARBA00010790"/>
    </source>
</evidence>
<keyword evidence="2" id="KW-0285">Flavoprotein</keyword>
<evidence type="ECO:0000256" key="4">
    <source>
        <dbReference type="ARBA" id="ARBA00023002"/>
    </source>
</evidence>
<dbReference type="InterPro" id="IPR000172">
    <property type="entry name" value="GMC_OxRdtase_N"/>
</dbReference>
<dbReference type="KEGG" id="plue:EWM63_31355"/>
<dbReference type="Proteomes" id="UP000290637">
    <property type="component" value="Chromosome"/>
</dbReference>
<evidence type="ECO:0000256" key="2">
    <source>
        <dbReference type="ARBA" id="ARBA00022630"/>
    </source>
</evidence>
<accession>A0A4P6L7G0</accession>
<keyword evidence="4" id="KW-0560">Oxidoreductase</keyword>
<evidence type="ECO:0000259" key="6">
    <source>
        <dbReference type="Pfam" id="PF05199"/>
    </source>
</evidence>
<dbReference type="Gene3D" id="3.50.50.60">
    <property type="entry name" value="FAD/NAD(P)-binding domain"/>
    <property type="match status" value="2"/>
</dbReference>
<dbReference type="EMBL" id="CP035913">
    <property type="protein sequence ID" value="QBE66918.1"/>
    <property type="molecule type" value="Genomic_DNA"/>
</dbReference>
<dbReference type="GO" id="GO:0016614">
    <property type="term" value="F:oxidoreductase activity, acting on CH-OH group of donors"/>
    <property type="evidence" value="ECO:0007669"/>
    <property type="project" value="InterPro"/>
</dbReference>
<keyword evidence="3" id="KW-0274">FAD</keyword>
<dbReference type="InterPro" id="IPR036188">
    <property type="entry name" value="FAD/NAD-bd_sf"/>
</dbReference>
<evidence type="ECO:0000259" key="5">
    <source>
        <dbReference type="Pfam" id="PF00732"/>
    </source>
</evidence>
<dbReference type="SUPFAM" id="SSF51905">
    <property type="entry name" value="FAD/NAD(P)-binding domain"/>
    <property type="match status" value="1"/>
</dbReference>
<organism evidence="7 8">
    <name type="scientific">Pseudoduganella lutea</name>
    <dbReference type="NCBI Taxonomy" id="321985"/>
    <lineage>
        <taxon>Bacteria</taxon>
        <taxon>Pseudomonadati</taxon>
        <taxon>Pseudomonadota</taxon>
        <taxon>Betaproteobacteria</taxon>
        <taxon>Burkholderiales</taxon>
        <taxon>Oxalobacteraceae</taxon>
        <taxon>Telluria group</taxon>
        <taxon>Pseudoduganella</taxon>
    </lineage>
</organism>
<dbReference type="GO" id="GO:0050660">
    <property type="term" value="F:flavin adenine dinucleotide binding"/>
    <property type="evidence" value="ECO:0007669"/>
    <property type="project" value="InterPro"/>
</dbReference>
<keyword evidence="8" id="KW-1185">Reference proteome</keyword>
<dbReference type="InterPro" id="IPR007867">
    <property type="entry name" value="GMC_OxRtase_C"/>
</dbReference>
<dbReference type="AlphaFoldDB" id="A0A4P6L7G0"/>
<dbReference type="Pfam" id="PF00732">
    <property type="entry name" value="GMC_oxred_N"/>
    <property type="match status" value="1"/>
</dbReference>
<dbReference type="PANTHER" id="PTHR46056:SF12">
    <property type="entry name" value="LONG-CHAIN-ALCOHOL OXIDASE"/>
    <property type="match status" value="1"/>
</dbReference>
<dbReference type="RefSeq" id="WP_130190025.1">
    <property type="nucleotide sequence ID" value="NZ_CP035913.1"/>
</dbReference>
<dbReference type="OrthoDB" id="9787779at2"/>